<dbReference type="InterPro" id="IPR024434">
    <property type="entry name" value="TSCPD_dom"/>
</dbReference>
<dbReference type="InterPro" id="IPR000788">
    <property type="entry name" value="RNR_lg_C"/>
</dbReference>
<dbReference type="GO" id="GO:0031419">
    <property type="term" value="F:cobalamin binding"/>
    <property type="evidence" value="ECO:0007669"/>
    <property type="project" value="UniProtKB-KW"/>
</dbReference>
<keyword evidence="6 13" id="KW-0237">DNA synthesis</keyword>
<dbReference type="GO" id="GO:0050897">
    <property type="term" value="F:cobalt ion binding"/>
    <property type="evidence" value="ECO:0007669"/>
    <property type="project" value="InterPro"/>
</dbReference>
<dbReference type="RefSeq" id="WP_112257588.1">
    <property type="nucleotide sequence ID" value="NZ_QMIG01000004.1"/>
</dbReference>
<dbReference type="Gene3D" id="3.20.70.20">
    <property type="match status" value="1"/>
</dbReference>
<comment type="catalytic activity">
    <reaction evidence="12 13">
        <text>a 2'-deoxyribonucleoside 5'-diphosphate + [thioredoxin]-disulfide + H2O = a ribonucleoside 5'-diphosphate + [thioredoxin]-dithiol</text>
        <dbReference type="Rhea" id="RHEA:23252"/>
        <dbReference type="Rhea" id="RHEA-COMP:10698"/>
        <dbReference type="Rhea" id="RHEA-COMP:10700"/>
        <dbReference type="ChEBI" id="CHEBI:15377"/>
        <dbReference type="ChEBI" id="CHEBI:29950"/>
        <dbReference type="ChEBI" id="CHEBI:50058"/>
        <dbReference type="ChEBI" id="CHEBI:57930"/>
        <dbReference type="ChEBI" id="CHEBI:73316"/>
        <dbReference type="EC" id="1.17.4.1"/>
    </reaction>
</comment>
<keyword evidence="10 13" id="KW-0170">Cobalt</keyword>
<dbReference type="FunFam" id="3.20.70.20:FF:000007">
    <property type="entry name" value="Vitamin B12-dependent ribonucleotide reductase"/>
    <property type="match status" value="1"/>
</dbReference>
<evidence type="ECO:0000256" key="3">
    <source>
        <dbReference type="ARBA" id="ARBA00012274"/>
    </source>
</evidence>
<evidence type="ECO:0000256" key="8">
    <source>
        <dbReference type="ARBA" id="ARBA00023002"/>
    </source>
</evidence>
<dbReference type="Pfam" id="PF08471">
    <property type="entry name" value="Ribonuc_red_2_N"/>
    <property type="match status" value="1"/>
</dbReference>
<dbReference type="InterPro" id="IPR013344">
    <property type="entry name" value="RNR_NrdJ/NrdZ"/>
</dbReference>
<evidence type="ECO:0000259" key="17">
    <source>
        <dbReference type="Pfam" id="PF12637"/>
    </source>
</evidence>
<evidence type="ECO:0000256" key="14">
    <source>
        <dbReference type="SAM" id="MobiDB-lite"/>
    </source>
</evidence>
<dbReference type="AlphaFoldDB" id="A0A329QWM4"/>
<reference evidence="18 19" key="1">
    <citation type="submission" date="2018-06" db="EMBL/GenBank/DDBJ databases">
        <title>Phytoactinopolyspora halophila sp. nov., a novel halophilic actinomycete isolated from a saline soil in China.</title>
        <authorList>
            <person name="Tang S.-K."/>
        </authorList>
    </citation>
    <scope>NUCLEOTIDE SEQUENCE [LARGE SCALE GENOMIC DNA]</scope>
    <source>
        <strain evidence="18 19">YIM 96934</strain>
    </source>
</reference>
<dbReference type="SUPFAM" id="SSF51998">
    <property type="entry name" value="PFL-like glycyl radical enzymes"/>
    <property type="match status" value="1"/>
</dbReference>
<accession>A0A329QWM4</accession>
<comment type="caution">
    <text evidence="18">The sequence shown here is derived from an EMBL/GenBank/DDBJ whole genome shotgun (WGS) entry which is preliminary data.</text>
</comment>
<evidence type="ECO:0000256" key="2">
    <source>
        <dbReference type="ARBA" id="ARBA00007405"/>
    </source>
</evidence>
<feature type="domain" description="Ribonucleotide reductase large subunit C-terminal" evidence="15">
    <location>
        <begin position="165"/>
        <end position="701"/>
    </location>
</feature>
<evidence type="ECO:0000256" key="12">
    <source>
        <dbReference type="ARBA" id="ARBA00047754"/>
    </source>
</evidence>
<dbReference type="Pfam" id="PF02867">
    <property type="entry name" value="Ribonuc_red_lgC"/>
    <property type="match status" value="1"/>
</dbReference>
<keyword evidence="7 13" id="KW-0547">Nucleotide-binding</keyword>
<evidence type="ECO:0000256" key="7">
    <source>
        <dbReference type="ARBA" id="ARBA00022741"/>
    </source>
</evidence>
<sequence>MTETVSGPGRGGSGAKASGRSKMKRAARGLTIDRIYTTPGVHPYDEVTWERRDVSQQNWQTGETVFEQKGVEFPEFWSMNASTIVTTKYFRGALGSDAREWSLRQLIDRVVKTYRQSGEEHGYFASAEDAEVFEHELAWMLLHQVFSFNSPVWFNVGTASPQQVSACFILSVDDSMESILNWYREEGMIFKGGSGAGLNLSRIRSSKELLSSGGTASGPVSFMRGADASAGTIKSGGATRRAAKMVVLDVDHPDVEEFIETKAREEHKIRALRDAGFEMDLGGKDIVSVQYQNANNSVRVSDEFMRAVEKGDEFGLRARMTGEVVDTTDARSLFRKMAQAAWECADPGMQYDDTINDWHTNPETGRITASNPCSEYMSLDNSSCNLASLNLLKFLNEDGSFDAETFAKVVEMVITAMDISICFADFPTDQITEITRAYRQLGIGYANLGALLMASGLAYDSEAGRALAGAVTSLMTGAAYKRSAELAGVVGPYEGYARNADAHARVMRKHAAANDALRTHWALDADVQKVATRYWQEGNKIGERNGWRNAQASLLAPTGTIGFMMDCDTTGIEPDFSLVKFKKLVGGGSMQIVNQAVPAALSRLGYPEETAEAVVEYIAEHGHVIDAPGLRPEHYDVFDCATGQRRSIEAMGHVRMMAAVQPFLSGAISKTVNMPESATVEDIEEIYLEGWKLGLKALAVYRDNCKVGQPLSDGSSRKEEAEPEKEVVVEYRPIRRRLPKTRPSQTTSFTVGGAKGYITAGSYPDDGLGEVFLKLGKQGSTLAGMMDAFSIAISIALQYGVPLETYVQKFTNMRFEPSGLTDDPDVRMAQSVVDYIFRRLALDHLPFEARSALGIHTVAERTKQMETGEFSPVEEDDDFYVESFRQSAPVADRAKNGDEEGVEDVEEAKADPSSRPEAHTSTELLESMQGINTDAPLCLTCGTKMRPAGSCYVCEGCGSTSGCS</sequence>
<feature type="region of interest" description="Disordered" evidence="14">
    <location>
        <begin position="890"/>
        <end position="922"/>
    </location>
</feature>
<feature type="region of interest" description="Disordered" evidence="14">
    <location>
        <begin position="1"/>
        <end position="26"/>
    </location>
</feature>
<evidence type="ECO:0000256" key="4">
    <source>
        <dbReference type="ARBA" id="ARBA00014409"/>
    </source>
</evidence>
<dbReference type="Pfam" id="PF12637">
    <property type="entry name" value="TSCPD"/>
    <property type="match status" value="1"/>
</dbReference>
<dbReference type="GO" id="GO:0004748">
    <property type="term" value="F:ribonucleoside-diphosphate reductase activity, thioredoxin disulfide as acceptor"/>
    <property type="evidence" value="ECO:0007669"/>
    <property type="project" value="UniProtKB-EC"/>
</dbReference>
<evidence type="ECO:0000313" key="18">
    <source>
        <dbReference type="EMBL" id="RAW16376.1"/>
    </source>
</evidence>
<dbReference type="InterPro" id="IPR050862">
    <property type="entry name" value="RdRp_reductase_class-2"/>
</dbReference>
<keyword evidence="5 13" id="KW-0846">Cobalamin</keyword>
<dbReference type="Proteomes" id="UP000250462">
    <property type="component" value="Unassembled WGS sequence"/>
</dbReference>
<feature type="compositionally biased region" description="Basic and acidic residues" evidence="14">
    <location>
        <begin position="907"/>
        <end position="920"/>
    </location>
</feature>
<keyword evidence="8 13" id="KW-0560">Oxidoreductase</keyword>
<evidence type="ECO:0000313" key="19">
    <source>
        <dbReference type="Proteomes" id="UP000250462"/>
    </source>
</evidence>
<comment type="cofactor">
    <cofactor evidence="1 13">
        <name>adenosylcob(III)alamin</name>
        <dbReference type="ChEBI" id="CHEBI:18408"/>
    </cofactor>
</comment>
<comment type="function">
    <text evidence="11 13">Catalyzes the reduction of ribonucleotides to deoxyribonucleotides. May function to provide a pool of deoxyribonucleotide precursors for DNA repair during oxygen limitation and/or for immediate growth after restoration of oxygen.</text>
</comment>
<dbReference type="OrthoDB" id="9762933at2"/>
<feature type="domain" description="TSCPD" evidence="17">
    <location>
        <begin position="739"/>
        <end position="842"/>
    </location>
</feature>
<evidence type="ECO:0000256" key="1">
    <source>
        <dbReference type="ARBA" id="ARBA00001922"/>
    </source>
</evidence>
<dbReference type="PANTHER" id="PTHR43371">
    <property type="entry name" value="VITAMIN B12-DEPENDENT RIBONUCLEOTIDE REDUCTASE"/>
    <property type="match status" value="1"/>
</dbReference>
<dbReference type="EMBL" id="QMIG01000004">
    <property type="protein sequence ID" value="RAW16376.1"/>
    <property type="molecule type" value="Genomic_DNA"/>
</dbReference>
<feature type="domain" description="Ribonucleotide reductase class II vitamin B12-dependent N-terminal" evidence="16">
    <location>
        <begin position="52"/>
        <end position="144"/>
    </location>
</feature>
<dbReference type="NCBIfam" id="TIGR02504">
    <property type="entry name" value="NrdJ_Z"/>
    <property type="match status" value="1"/>
</dbReference>
<keyword evidence="9" id="KW-1015">Disulfide bond</keyword>
<dbReference type="EC" id="1.17.4.1" evidence="3 13"/>
<dbReference type="PRINTS" id="PR01183">
    <property type="entry name" value="RIBORDTASEM1"/>
</dbReference>
<keyword evidence="19" id="KW-1185">Reference proteome</keyword>
<dbReference type="GO" id="GO:0000166">
    <property type="term" value="F:nucleotide binding"/>
    <property type="evidence" value="ECO:0007669"/>
    <property type="project" value="UniProtKB-KW"/>
</dbReference>
<proteinExistence type="inferred from homology"/>
<gene>
    <name evidence="18" type="ORF">DPM12_07005</name>
</gene>
<protein>
    <recommendedName>
        <fullName evidence="4 13">Vitamin B12-dependent ribonucleotide reductase</fullName>
        <ecNumber evidence="3 13">1.17.4.1</ecNumber>
    </recommendedName>
</protein>
<comment type="similarity">
    <text evidence="2 13">Belongs to the ribonucleoside diphosphate reductase class-2 family.</text>
</comment>
<evidence type="ECO:0000256" key="5">
    <source>
        <dbReference type="ARBA" id="ARBA00022628"/>
    </source>
</evidence>
<evidence type="ECO:0000259" key="15">
    <source>
        <dbReference type="Pfam" id="PF02867"/>
    </source>
</evidence>
<dbReference type="InterPro" id="IPR013678">
    <property type="entry name" value="RNR_2_N"/>
</dbReference>
<dbReference type="CDD" id="cd02888">
    <property type="entry name" value="RNR_II_dimer"/>
    <property type="match status" value="1"/>
</dbReference>
<evidence type="ECO:0000256" key="9">
    <source>
        <dbReference type="ARBA" id="ARBA00023157"/>
    </source>
</evidence>
<dbReference type="NCBIfam" id="NF005122">
    <property type="entry name" value="PRK06556.1"/>
    <property type="match status" value="1"/>
</dbReference>
<evidence type="ECO:0000256" key="11">
    <source>
        <dbReference type="ARBA" id="ARBA00025437"/>
    </source>
</evidence>
<dbReference type="GO" id="GO:0071897">
    <property type="term" value="P:DNA biosynthetic process"/>
    <property type="evidence" value="ECO:0007669"/>
    <property type="project" value="UniProtKB-KW"/>
</dbReference>
<evidence type="ECO:0000259" key="16">
    <source>
        <dbReference type="Pfam" id="PF08471"/>
    </source>
</evidence>
<name>A0A329QWM4_9ACTN</name>
<evidence type="ECO:0000256" key="13">
    <source>
        <dbReference type="RuleBase" id="RU364064"/>
    </source>
</evidence>
<evidence type="ECO:0000256" key="6">
    <source>
        <dbReference type="ARBA" id="ARBA00022634"/>
    </source>
</evidence>
<evidence type="ECO:0000256" key="10">
    <source>
        <dbReference type="ARBA" id="ARBA00023285"/>
    </source>
</evidence>
<organism evidence="18 19">
    <name type="scientific">Phytoactinopolyspora halophila</name>
    <dbReference type="NCBI Taxonomy" id="1981511"/>
    <lineage>
        <taxon>Bacteria</taxon>
        <taxon>Bacillati</taxon>
        <taxon>Actinomycetota</taxon>
        <taxon>Actinomycetes</taxon>
        <taxon>Jiangellales</taxon>
        <taxon>Jiangellaceae</taxon>
        <taxon>Phytoactinopolyspora</taxon>
    </lineage>
</organism>
<dbReference type="PANTHER" id="PTHR43371:SF1">
    <property type="entry name" value="RIBONUCLEOSIDE-DIPHOSPHATE REDUCTASE"/>
    <property type="match status" value="1"/>
</dbReference>